<organism evidence="8 9">
    <name type="scientific">Pelagicoccus enzymogenes</name>
    <dbReference type="NCBI Taxonomy" id="2773457"/>
    <lineage>
        <taxon>Bacteria</taxon>
        <taxon>Pseudomonadati</taxon>
        <taxon>Verrucomicrobiota</taxon>
        <taxon>Opitutia</taxon>
        <taxon>Puniceicoccales</taxon>
        <taxon>Pelagicoccaceae</taxon>
        <taxon>Pelagicoccus</taxon>
    </lineage>
</organism>
<keyword evidence="9" id="KW-1185">Reference proteome</keyword>
<gene>
    <name evidence="8" type="ORF">IEN85_16985</name>
</gene>
<feature type="transmembrane region" description="Helical" evidence="7">
    <location>
        <begin position="348"/>
        <end position="369"/>
    </location>
</feature>
<keyword evidence="3" id="KW-1003">Cell membrane</keyword>
<dbReference type="CDD" id="cd13127">
    <property type="entry name" value="MATE_tuaB_like"/>
    <property type="match status" value="1"/>
</dbReference>
<feature type="transmembrane region" description="Helical" evidence="7">
    <location>
        <begin position="405"/>
        <end position="426"/>
    </location>
</feature>
<evidence type="ECO:0000256" key="2">
    <source>
        <dbReference type="ARBA" id="ARBA00007430"/>
    </source>
</evidence>
<dbReference type="AlphaFoldDB" id="A0A927IIW7"/>
<evidence type="ECO:0000313" key="9">
    <source>
        <dbReference type="Proteomes" id="UP000622317"/>
    </source>
</evidence>
<feature type="transmembrane region" description="Helical" evidence="7">
    <location>
        <begin position="467"/>
        <end position="490"/>
    </location>
</feature>
<dbReference type="InterPro" id="IPR050833">
    <property type="entry name" value="Poly_Biosynth_Transport"/>
</dbReference>
<proteinExistence type="inferred from homology"/>
<dbReference type="PANTHER" id="PTHR30250:SF10">
    <property type="entry name" value="LIPOPOLYSACCHARIDE BIOSYNTHESIS PROTEIN WZXC"/>
    <property type="match status" value="1"/>
</dbReference>
<keyword evidence="6 7" id="KW-0472">Membrane</keyword>
<dbReference type="GO" id="GO:0005886">
    <property type="term" value="C:plasma membrane"/>
    <property type="evidence" value="ECO:0007669"/>
    <property type="project" value="UniProtKB-SubCell"/>
</dbReference>
<keyword evidence="5 7" id="KW-1133">Transmembrane helix</keyword>
<evidence type="ECO:0000256" key="5">
    <source>
        <dbReference type="ARBA" id="ARBA00022989"/>
    </source>
</evidence>
<feature type="transmembrane region" description="Helical" evidence="7">
    <location>
        <begin position="193"/>
        <end position="214"/>
    </location>
</feature>
<accession>A0A927IIW7</accession>
<feature type="transmembrane region" description="Helical" evidence="7">
    <location>
        <begin position="381"/>
        <end position="399"/>
    </location>
</feature>
<feature type="transmembrane region" description="Helical" evidence="7">
    <location>
        <begin position="135"/>
        <end position="153"/>
    </location>
</feature>
<comment type="similarity">
    <text evidence="2">Belongs to the polysaccharide synthase family.</text>
</comment>
<sequence length="516" mass="56146">MGRVDMRRRDAKADLLFETKHLEDDLKKKAVRGGSFTASSQAINMLLRLLSTAVLARLLTPEDYGLIGMTLVVTGLARVLGDGGGFLYATLQKKTLSHEEVSLLFWVNLAIGLTVAIALIVVSPVISMVFDESRLTPLLCLLSLSFFFGGLSVQHKALLRRQMMFGKISVVDIGSTCVGLGIGIGMAYQGFGYWSLAGMEIGIALSSTLLTWAFMRWVPSRPRRVEGMDSTWKFGGNIFLFNLVNYFTRNADNALIGWYWGASALGLYSRAYSLLMLPIRNMNAPFSAVAIPTLSRAAANPAKLKRFFLGAVSMVSALSIPVVVGATAFAEDLVLLWLGENWMATADIFRILSIPAFLFGATQPLAWLFVVMDRTSVMRNIGFVAAPVNVAAFAIGLPYGPEGVAIGYTISSCLMFFPLALLALKGSGVSLWEVLKSWKEPLVSSVPGVLLGYLIKEWGGGSNPIVMAFLSLGVFALSYVLVMTLFFGWVDRVKSWYSLKQGKGEGVETNQSRVSV</sequence>
<dbReference type="Proteomes" id="UP000622317">
    <property type="component" value="Unassembled WGS sequence"/>
</dbReference>
<comment type="subcellular location">
    <subcellularLocation>
        <location evidence="1">Cell membrane</location>
        <topology evidence="1">Multi-pass membrane protein</topology>
    </subcellularLocation>
</comment>
<keyword evidence="4 7" id="KW-0812">Transmembrane</keyword>
<evidence type="ECO:0000313" key="8">
    <source>
        <dbReference type="EMBL" id="MBD5781198.1"/>
    </source>
</evidence>
<reference evidence="8" key="1">
    <citation type="submission" date="2020-09" db="EMBL/GenBank/DDBJ databases">
        <title>Pelagicoccus enzymogenes sp. nov. with an EPS production, isolated from marine sediment.</title>
        <authorList>
            <person name="Feng X."/>
        </authorList>
    </citation>
    <scope>NUCLEOTIDE SEQUENCE</scope>
    <source>
        <strain evidence="8">NFK12</strain>
    </source>
</reference>
<evidence type="ECO:0000256" key="4">
    <source>
        <dbReference type="ARBA" id="ARBA00022692"/>
    </source>
</evidence>
<evidence type="ECO:0000256" key="6">
    <source>
        <dbReference type="ARBA" id="ARBA00023136"/>
    </source>
</evidence>
<feature type="transmembrane region" description="Helical" evidence="7">
    <location>
        <begin position="165"/>
        <end position="187"/>
    </location>
</feature>
<comment type="caution">
    <text evidence="8">The sequence shown here is derived from an EMBL/GenBank/DDBJ whole genome shotgun (WGS) entry which is preliminary data.</text>
</comment>
<evidence type="ECO:0000256" key="3">
    <source>
        <dbReference type="ARBA" id="ARBA00022475"/>
    </source>
</evidence>
<name>A0A927IIW7_9BACT</name>
<dbReference type="PANTHER" id="PTHR30250">
    <property type="entry name" value="PST FAMILY PREDICTED COLANIC ACID TRANSPORTER"/>
    <property type="match status" value="1"/>
</dbReference>
<evidence type="ECO:0000256" key="7">
    <source>
        <dbReference type="SAM" id="Phobius"/>
    </source>
</evidence>
<feature type="transmembrane region" description="Helical" evidence="7">
    <location>
        <begin position="307"/>
        <end position="328"/>
    </location>
</feature>
<dbReference type="EMBL" id="JACYFG010000040">
    <property type="protein sequence ID" value="MBD5781198.1"/>
    <property type="molecule type" value="Genomic_DNA"/>
</dbReference>
<evidence type="ECO:0000256" key="1">
    <source>
        <dbReference type="ARBA" id="ARBA00004651"/>
    </source>
</evidence>
<dbReference type="RefSeq" id="WP_191618298.1">
    <property type="nucleotide sequence ID" value="NZ_JACYFG010000040.1"/>
</dbReference>
<protein>
    <submittedName>
        <fullName evidence="8">Lipopolysaccharide biosynthesis protein</fullName>
    </submittedName>
</protein>
<feature type="transmembrane region" description="Helical" evidence="7">
    <location>
        <begin position="103"/>
        <end position="129"/>
    </location>
</feature>
<dbReference type="Pfam" id="PF13440">
    <property type="entry name" value="Polysacc_synt_3"/>
    <property type="match status" value="1"/>
</dbReference>